<dbReference type="GO" id="GO:0006654">
    <property type="term" value="P:phosphatidic acid biosynthetic process"/>
    <property type="evidence" value="ECO:0007669"/>
    <property type="project" value="TreeGrafter"/>
</dbReference>
<name>A0A5N5XET1_9EURO</name>
<dbReference type="InterPro" id="IPR002347">
    <property type="entry name" value="SDR_fam"/>
</dbReference>
<sequence length="254" mass="27287">MFHERGLHVFATARSKSKMTHLEKLPNITLLELDVTSPESIAAAVEAVTAQTGGKLNYLVNNSGQSIVKPILDTDINEAKQLFDVNLWGVVAMTQAFAPLVIAAKGGIVNLASLAAYFRGPWLSFYGASKAALDAYGNTLRREMAPFGVKVVTVAAGTVETNIFRRSDEPILPADSLYKAAEKEIQGLADGSLVKAAMPPAKFAKKVVDDVLGGATGTIWRGKFATVGWFMFSFMPSWLIDSLTFPGSGLDKMN</sequence>
<evidence type="ECO:0000256" key="1">
    <source>
        <dbReference type="ARBA" id="ARBA00006484"/>
    </source>
</evidence>
<dbReference type="PANTHER" id="PTHR44169">
    <property type="entry name" value="NADPH-DEPENDENT 1-ACYLDIHYDROXYACETONE PHOSPHATE REDUCTASE"/>
    <property type="match status" value="1"/>
</dbReference>
<dbReference type="AlphaFoldDB" id="A0A5N5XET1"/>
<accession>A0A5N5XET1</accession>
<comment type="similarity">
    <text evidence="1 4">Belongs to the short-chain dehydrogenases/reductases (SDR) family.</text>
</comment>
<proteinExistence type="inferred from homology"/>
<dbReference type="GO" id="GO:0004806">
    <property type="term" value="F:triacylglycerol lipase activity"/>
    <property type="evidence" value="ECO:0007669"/>
    <property type="project" value="TreeGrafter"/>
</dbReference>
<gene>
    <name evidence="5" type="ORF">BDV29DRAFT_167290</name>
</gene>
<evidence type="ECO:0000313" key="6">
    <source>
        <dbReference type="Proteomes" id="UP000326565"/>
    </source>
</evidence>
<dbReference type="GO" id="GO:0005811">
    <property type="term" value="C:lipid droplet"/>
    <property type="evidence" value="ECO:0007669"/>
    <property type="project" value="TreeGrafter"/>
</dbReference>
<reference evidence="5 6" key="1">
    <citation type="submission" date="2019-04" db="EMBL/GenBank/DDBJ databases">
        <title>Friends and foes A comparative genomics study of 23 Aspergillus species from section Flavi.</title>
        <authorList>
            <consortium name="DOE Joint Genome Institute"/>
            <person name="Kjaerbolling I."/>
            <person name="Vesth T."/>
            <person name="Frisvad J.C."/>
            <person name="Nybo J.L."/>
            <person name="Theobald S."/>
            <person name="Kildgaard S."/>
            <person name="Isbrandt T."/>
            <person name="Kuo A."/>
            <person name="Sato A."/>
            <person name="Lyhne E.K."/>
            <person name="Kogle M.E."/>
            <person name="Wiebenga A."/>
            <person name="Kun R.S."/>
            <person name="Lubbers R.J."/>
            <person name="Makela M.R."/>
            <person name="Barry K."/>
            <person name="Chovatia M."/>
            <person name="Clum A."/>
            <person name="Daum C."/>
            <person name="Haridas S."/>
            <person name="He G."/>
            <person name="LaButti K."/>
            <person name="Lipzen A."/>
            <person name="Mondo S."/>
            <person name="Riley R."/>
            <person name="Salamov A."/>
            <person name="Simmons B.A."/>
            <person name="Magnuson J.K."/>
            <person name="Henrissat B."/>
            <person name="Mortensen U.H."/>
            <person name="Larsen T.O."/>
            <person name="Devries R.P."/>
            <person name="Grigoriev I.V."/>
            <person name="Machida M."/>
            <person name="Baker S.E."/>
            <person name="Andersen M.R."/>
        </authorList>
    </citation>
    <scope>NUCLEOTIDE SEQUENCE [LARGE SCALE GENOMIC DNA]</scope>
    <source>
        <strain evidence="5 6">CBS 151.66</strain>
    </source>
</reference>
<evidence type="ECO:0000256" key="2">
    <source>
        <dbReference type="ARBA" id="ARBA00022857"/>
    </source>
</evidence>
<evidence type="ECO:0008006" key="7">
    <source>
        <dbReference type="Google" id="ProtNLM"/>
    </source>
</evidence>
<dbReference type="InterPro" id="IPR020904">
    <property type="entry name" value="Sc_DH/Rdtase_CS"/>
</dbReference>
<dbReference type="PANTHER" id="PTHR44169:SF6">
    <property type="entry name" value="NADPH-DEPENDENT 1-ACYLDIHYDROXYACETONE PHOSPHATE REDUCTASE"/>
    <property type="match status" value="1"/>
</dbReference>
<dbReference type="PRINTS" id="PR00080">
    <property type="entry name" value="SDRFAMILY"/>
</dbReference>
<keyword evidence="6" id="KW-1185">Reference proteome</keyword>
<evidence type="ECO:0000256" key="4">
    <source>
        <dbReference type="RuleBase" id="RU000363"/>
    </source>
</evidence>
<protein>
    <recommendedName>
        <fullName evidence="7">NAD(P)-binding protein</fullName>
    </recommendedName>
</protein>
<dbReference type="Proteomes" id="UP000326565">
    <property type="component" value="Unassembled WGS sequence"/>
</dbReference>
<dbReference type="Pfam" id="PF00106">
    <property type="entry name" value="adh_short"/>
    <property type="match status" value="1"/>
</dbReference>
<keyword evidence="2" id="KW-0521">NADP</keyword>
<dbReference type="GO" id="GO:0044550">
    <property type="term" value="P:secondary metabolite biosynthetic process"/>
    <property type="evidence" value="ECO:0007669"/>
    <property type="project" value="UniProtKB-ARBA"/>
</dbReference>
<dbReference type="GO" id="GO:0019433">
    <property type="term" value="P:triglyceride catabolic process"/>
    <property type="evidence" value="ECO:0007669"/>
    <property type="project" value="TreeGrafter"/>
</dbReference>
<dbReference type="OrthoDB" id="2102561at2759"/>
<keyword evidence="3" id="KW-0560">Oxidoreductase</keyword>
<dbReference type="InterPro" id="IPR036291">
    <property type="entry name" value="NAD(P)-bd_dom_sf"/>
</dbReference>
<dbReference type="PROSITE" id="PS00061">
    <property type="entry name" value="ADH_SHORT"/>
    <property type="match status" value="1"/>
</dbReference>
<dbReference type="GO" id="GO:0005783">
    <property type="term" value="C:endoplasmic reticulum"/>
    <property type="evidence" value="ECO:0007669"/>
    <property type="project" value="TreeGrafter"/>
</dbReference>
<evidence type="ECO:0000313" key="5">
    <source>
        <dbReference type="EMBL" id="KAB8077892.1"/>
    </source>
</evidence>
<evidence type="ECO:0000256" key="3">
    <source>
        <dbReference type="ARBA" id="ARBA00023002"/>
    </source>
</evidence>
<dbReference type="EMBL" id="ML732163">
    <property type="protein sequence ID" value="KAB8077892.1"/>
    <property type="molecule type" value="Genomic_DNA"/>
</dbReference>
<dbReference type="SUPFAM" id="SSF51735">
    <property type="entry name" value="NAD(P)-binding Rossmann-fold domains"/>
    <property type="match status" value="1"/>
</dbReference>
<dbReference type="PRINTS" id="PR00081">
    <property type="entry name" value="GDHRDH"/>
</dbReference>
<dbReference type="GO" id="GO:0000140">
    <property type="term" value="F:acylglycerone-phosphate reductase (NADP+) activity"/>
    <property type="evidence" value="ECO:0007669"/>
    <property type="project" value="TreeGrafter"/>
</dbReference>
<organism evidence="5 6">
    <name type="scientific">Aspergillus leporis</name>
    <dbReference type="NCBI Taxonomy" id="41062"/>
    <lineage>
        <taxon>Eukaryota</taxon>
        <taxon>Fungi</taxon>
        <taxon>Dikarya</taxon>
        <taxon>Ascomycota</taxon>
        <taxon>Pezizomycotina</taxon>
        <taxon>Eurotiomycetes</taxon>
        <taxon>Eurotiomycetidae</taxon>
        <taxon>Eurotiales</taxon>
        <taxon>Aspergillaceae</taxon>
        <taxon>Aspergillus</taxon>
        <taxon>Aspergillus subgen. Circumdati</taxon>
    </lineage>
</organism>
<dbReference type="Gene3D" id="3.40.50.720">
    <property type="entry name" value="NAD(P)-binding Rossmann-like Domain"/>
    <property type="match status" value="1"/>
</dbReference>